<dbReference type="Proteomes" id="UP000196027">
    <property type="component" value="Chromosome"/>
</dbReference>
<dbReference type="GO" id="GO:0009117">
    <property type="term" value="P:nucleotide metabolic process"/>
    <property type="evidence" value="ECO:0007669"/>
    <property type="project" value="UniProtKB-KW"/>
</dbReference>
<evidence type="ECO:0000256" key="2">
    <source>
        <dbReference type="ARBA" id="ARBA00022801"/>
    </source>
</evidence>
<evidence type="ECO:0000256" key="4">
    <source>
        <dbReference type="HAMAP-Rule" id="MF_00528"/>
    </source>
</evidence>
<dbReference type="AlphaFoldDB" id="A0A1Y0I863"/>
<comment type="subcellular location">
    <subcellularLocation>
        <location evidence="4">Cytoplasm</location>
    </subcellularLocation>
</comment>
<dbReference type="Gene3D" id="3.90.950.10">
    <property type="match status" value="1"/>
</dbReference>
<dbReference type="HAMAP" id="MF_00528">
    <property type="entry name" value="Maf"/>
    <property type="match status" value="1"/>
</dbReference>
<dbReference type="InterPro" id="IPR029001">
    <property type="entry name" value="ITPase-like_fam"/>
</dbReference>
<dbReference type="Pfam" id="PF02545">
    <property type="entry name" value="Maf"/>
    <property type="match status" value="1"/>
</dbReference>
<keyword evidence="3 4" id="KW-0546">Nucleotide metabolism</keyword>
<dbReference type="RefSeq" id="WP_232465303.1">
    <property type="nucleotide sequence ID" value="NZ_CP021425.1"/>
</dbReference>
<proteinExistence type="inferred from homology"/>
<dbReference type="PANTHER" id="PTHR43213">
    <property type="entry name" value="BIFUNCTIONAL DTTP/UTP PYROPHOSPHATASE/METHYLTRANSFERASE PROTEIN-RELATED"/>
    <property type="match status" value="1"/>
</dbReference>
<keyword evidence="6" id="KW-1185">Reference proteome</keyword>
<dbReference type="PIRSF" id="PIRSF006305">
    <property type="entry name" value="Maf"/>
    <property type="match status" value="1"/>
</dbReference>
<dbReference type="KEGG" id="ome:OLMES_1882"/>
<dbReference type="InterPro" id="IPR003697">
    <property type="entry name" value="Maf-like"/>
</dbReference>
<dbReference type="EMBL" id="CP021425">
    <property type="protein sequence ID" value="ARU55956.1"/>
    <property type="molecule type" value="Genomic_DNA"/>
</dbReference>
<evidence type="ECO:0000313" key="5">
    <source>
        <dbReference type="EMBL" id="ARU55956.1"/>
    </source>
</evidence>
<dbReference type="NCBIfam" id="TIGR00172">
    <property type="entry name" value="maf"/>
    <property type="match status" value="1"/>
</dbReference>
<accession>A0A1Y0I863</accession>
<dbReference type="GO" id="GO:0005737">
    <property type="term" value="C:cytoplasm"/>
    <property type="evidence" value="ECO:0007669"/>
    <property type="project" value="UniProtKB-SubCell"/>
</dbReference>
<comment type="caution">
    <text evidence="4">Lacks conserved residue(s) required for the propagation of feature annotation.</text>
</comment>
<gene>
    <name evidence="5" type="ORF">OLMES_1882</name>
</gene>
<evidence type="ECO:0000256" key="3">
    <source>
        <dbReference type="ARBA" id="ARBA00023080"/>
    </source>
</evidence>
<dbReference type="CDD" id="cd00555">
    <property type="entry name" value="Maf"/>
    <property type="match status" value="1"/>
</dbReference>
<feature type="site" description="Important for substrate specificity" evidence="4">
    <location>
        <position position="165"/>
    </location>
</feature>
<comment type="cofactor">
    <cofactor evidence="1 4">
        <name>a divalent metal cation</name>
        <dbReference type="ChEBI" id="CHEBI:60240"/>
    </cofactor>
</comment>
<keyword evidence="2 4" id="KW-0378">Hydrolase</keyword>
<evidence type="ECO:0000256" key="1">
    <source>
        <dbReference type="ARBA" id="ARBA00001968"/>
    </source>
</evidence>
<feature type="active site" description="Proton acceptor" evidence="4">
    <location>
        <position position="82"/>
    </location>
</feature>
<dbReference type="GO" id="GO:0036221">
    <property type="term" value="F:UTP diphosphatase activity"/>
    <property type="evidence" value="ECO:0007669"/>
    <property type="project" value="RHEA"/>
</dbReference>
<feature type="site" description="Important for substrate specificity" evidence="4">
    <location>
        <position position="83"/>
    </location>
</feature>
<protein>
    <recommendedName>
        <fullName evidence="4">dTTP/UTP pyrophosphatase</fullName>
        <shortName evidence="4">dTTPase/UTPase</shortName>
        <ecNumber evidence="4">3.6.1.9</ecNumber>
    </recommendedName>
    <alternativeName>
        <fullName evidence="4">Nucleoside triphosphate pyrophosphatase</fullName>
    </alternativeName>
    <alternativeName>
        <fullName evidence="4">Nucleotide pyrophosphatase</fullName>
        <shortName evidence="4">Nucleotide PPase</shortName>
    </alternativeName>
</protein>
<name>A0A1Y0I863_9GAMM</name>
<dbReference type="SUPFAM" id="SSF52972">
    <property type="entry name" value="ITPase-like"/>
    <property type="match status" value="1"/>
</dbReference>
<comment type="similarity">
    <text evidence="4">Belongs to the Maf family. YhdE subfamily.</text>
</comment>
<evidence type="ECO:0000313" key="6">
    <source>
        <dbReference type="Proteomes" id="UP000196027"/>
    </source>
</evidence>
<feature type="site" description="Important for substrate specificity" evidence="4">
    <location>
        <position position="22"/>
    </location>
</feature>
<reference evidence="5 6" key="1">
    <citation type="submission" date="2017-05" db="EMBL/GenBank/DDBJ databases">
        <title>Genomic insights into alkan degradation activity of Oleiphilus messinensis.</title>
        <authorList>
            <person name="Kozyavkin S.A."/>
            <person name="Slesarev A.I."/>
            <person name="Golyshin P.N."/>
            <person name="Korzhenkov A."/>
            <person name="Golyshina O.N."/>
            <person name="Toshchakov S.V."/>
        </authorList>
    </citation>
    <scope>NUCLEOTIDE SEQUENCE [LARGE SCALE GENOMIC DNA]</scope>
    <source>
        <strain evidence="5 6">ME102</strain>
    </source>
</reference>
<sequence length="209" mass="23097">MQDSSSNDLPGLTLVLASQSPRRSELLRQIGVEFKCYPVDIDESPHPEESASDLVLRLAVEKAQAAHQRYPRVPNHLFLGADTIGLLDDKVLAKPRNFYDFASMLRKMSGRTHQVLSAVALVGDGFQETILDRSDVTFRTIRECEIEQYWHSGEPQDKAGGYGIQGLGAIFVEKIIGSYSGIVGLPLQSTAELLRMAGIQVWNRVEGKA</sequence>
<dbReference type="GO" id="GO:0036218">
    <property type="term" value="F:dTTP diphosphatase activity"/>
    <property type="evidence" value="ECO:0007669"/>
    <property type="project" value="RHEA"/>
</dbReference>
<dbReference type="PANTHER" id="PTHR43213:SF5">
    <property type="entry name" value="BIFUNCTIONAL DTTP_UTP PYROPHOSPHATASE_METHYLTRANSFERASE PROTEIN-RELATED"/>
    <property type="match status" value="1"/>
</dbReference>
<organism evidence="5 6">
    <name type="scientific">Oleiphilus messinensis</name>
    <dbReference type="NCBI Taxonomy" id="141451"/>
    <lineage>
        <taxon>Bacteria</taxon>
        <taxon>Pseudomonadati</taxon>
        <taxon>Pseudomonadota</taxon>
        <taxon>Gammaproteobacteria</taxon>
        <taxon>Oceanospirillales</taxon>
        <taxon>Oleiphilaceae</taxon>
        <taxon>Oleiphilus</taxon>
    </lineage>
</organism>
<comment type="catalytic activity">
    <reaction evidence="4">
        <text>UTP + H2O = UMP + diphosphate + H(+)</text>
        <dbReference type="Rhea" id="RHEA:29395"/>
        <dbReference type="ChEBI" id="CHEBI:15377"/>
        <dbReference type="ChEBI" id="CHEBI:15378"/>
        <dbReference type="ChEBI" id="CHEBI:33019"/>
        <dbReference type="ChEBI" id="CHEBI:46398"/>
        <dbReference type="ChEBI" id="CHEBI:57865"/>
        <dbReference type="EC" id="3.6.1.9"/>
    </reaction>
</comment>
<keyword evidence="4" id="KW-0963">Cytoplasm</keyword>
<dbReference type="EC" id="3.6.1.9" evidence="4"/>
<comment type="function">
    <text evidence="4">Nucleoside triphosphate pyrophosphatase that hydrolyzes dTTP and UTP. May have a dual role in cell division arrest and in preventing the incorporation of modified nucleotides into cellular nucleic acids.</text>
</comment>
<comment type="catalytic activity">
    <reaction evidence="4">
        <text>dTTP + H2O = dTMP + diphosphate + H(+)</text>
        <dbReference type="Rhea" id="RHEA:28534"/>
        <dbReference type="ChEBI" id="CHEBI:15377"/>
        <dbReference type="ChEBI" id="CHEBI:15378"/>
        <dbReference type="ChEBI" id="CHEBI:33019"/>
        <dbReference type="ChEBI" id="CHEBI:37568"/>
        <dbReference type="ChEBI" id="CHEBI:63528"/>
        <dbReference type="EC" id="3.6.1.9"/>
    </reaction>
</comment>